<dbReference type="Pfam" id="PF10648">
    <property type="entry name" value="Gmad2"/>
    <property type="match status" value="1"/>
</dbReference>
<dbReference type="KEGG" id="tpd:Teth39_1794"/>
<dbReference type="SMART" id="SM00909">
    <property type="entry name" value="Germane"/>
    <property type="match status" value="1"/>
</dbReference>
<dbReference type="Pfam" id="PF10646">
    <property type="entry name" value="Germane"/>
    <property type="match status" value="1"/>
</dbReference>
<dbReference type="AlphaFoldDB" id="B0KC77"/>
<organism evidence="3 4">
    <name type="scientific">Thermoanaerobacter pseudethanolicus (strain ATCC 33223 / 39E)</name>
    <name type="common">Clostridium thermohydrosulfuricum</name>
    <dbReference type="NCBI Taxonomy" id="340099"/>
    <lineage>
        <taxon>Bacteria</taxon>
        <taxon>Bacillati</taxon>
        <taxon>Bacillota</taxon>
        <taxon>Clostridia</taxon>
        <taxon>Thermoanaerobacterales</taxon>
        <taxon>Thermoanaerobacteraceae</taxon>
        <taxon>Thermoanaerobacter</taxon>
    </lineage>
</organism>
<feature type="domain" description="GerMN" evidence="2">
    <location>
        <begin position="76"/>
        <end position="163"/>
    </location>
</feature>
<dbReference type="PROSITE" id="PS51257">
    <property type="entry name" value="PROKAR_LIPOPROTEIN"/>
    <property type="match status" value="1"/>
</dbReference>
<evidence type="ECO:0000256" key="1">
    <source>
        <dbReference type="SAM" id="SignalP"/>
    </source>
</evidence>
<dbReference type="HOGENOM" id="CLU_563746_0_0_9"/>
<protein>
    <recommendedName>
        <fullName evidence="2">GerMN domain-containing protein</fullName>
    </recommendedName>
</protein>
<dbReference type="Proteomes" id="UP000002156">
    <property type="component" value="Chromosome"/>
</dbReference>
<evidence type="ECO:0000259" key="2">
    <source>
        <dbReference type="SMART" id="SM00909"/>
    </source>
</evidence>
<dbReference type="eggNOG" id="COG5401">
    <property type="taxonomic scope" value="Bacteria"/>
</dbReference>
<name>B0KC77_THEP3</name>
<feature type="chain" id="PRO_5002751122" description="GerMN domain-containing protein" evidence="1">
    <location>
        <begin position="22"/>
        <end position="484"/>
    </location>
</feature>
<feature type="signal peptide" evidence="1">
    <location>
        <begin position="1"/>
        <end position="21"/>
    </location>
</feature>
<dbReference type="RefSeq" id="WP_003866897.1">
    <property type="nucleotide sequence ID" value="NC_010321.1"/>
</dbReference>
<keyword evidence="4" id="KW-1185">Reference proteome</keyword>
<dbReference type="InterPro" id="IPR018911">
    <property type="entry name" value="Gmad2_Ig-like_dom"/>
</dbReference>
<proteinExistence type="predicted"/>
<dbReference type="STRING" id="340099.Teth39_1794"/>
<dbReference type="EMBL" id="CP000924">
    <property type="protein sequence ID" value="ABY95431.1"/>
    <property type="molecule type" value="Genomic_DNA"/>
</dbReference>
<accession>B0KC77</accession>
<sequence precursor="true">MKKILLLIVSLLFVLMVSGCAQDFSNKDDNPPINPRPLSQGMSQDMSKEISLYFLNDKMNGLILERRFIPKDADVLKQVILEMIKGPTDEYAKPVFPIGTKLLSIDMQEGTVFVNLSKEFLQESDNEQIDKLKVAALVNVLTDIPSVNNVQILIEGNKVDAIGKYKIGLDPLKRMILVGDVYNNPERIKKLQERADLGKETWRFDPIQLLRKEGGVIGLGSQNELTLKKKSDGTADIEAVHDNKVYSIKLIQPLGEGDNYIWVISNVSAEFTPIPETDPLKGESFIYGKVKAIDYANRIITIEREYQDAQDLRNEAGPDIKVLPNAIIHFMAKVSYDPEGGIKYAERDISFSEIKVGDELGIILTKDKEARAIIVSDNSSISYELNIKVMAPAKNDVVSSPFKVIGKARVFEGGVNIRLIGSNGNILNESFVQATDAAPSWGDFEAIISYKPLKEPQNGILQVFSLSPKDGSIQNLVSIPLKLK</sequence>
<keyword evidence="1" id="KW-0732">Signal</keyword>
<gene>
    <name evidence="3" type="ordered locus">Teth39_1794</name>
</gene>
<evidence type="ECO:0000313" key="4">
    <source>
        <dbReference type="Proteomes" id="UP000002156"/>
    </source>
</evidence>
<evidence type="ECO:0000313" key="3">
    <source>
        <dbReference type="EMBL" id="ABY95431.1"/>
    </source>
</evidence>
<reference evidence="4" key="1">
    <citation type="submission" date="2008-01" db="EMBL/GenBank/DDBJ databases">
        <title>Complete sequence of Thermoanaerobacter pseudethanolicus 39E.</title>
        <authorList>
            <person name="Copeland A."/>
            <person name="Lucas S."/>
            <person name="Lapidus A."/>
            <person name="Barry K."/>
            <person name="Glavina del Rio T."/>
            <person name="Dalin E."/>
            <person name="Tice H."/>
            <person name="Pitluck S."/>
            <person name="Bruce D."/>
            <person name="Goodwin L."/>
            <person name="Saunders E."/>
            <person name="Brettin T."/>
            <person name="Detter J.C."/>
            <person name="Han C."/>
            <person name="Schmutz J."/>
            <person name="Larimer F."/>
            <person name="Land M."/>
            <person name="Hauser L."/>
            <person name="Kyrpides N."/>
            <person name="Lykidis A."/>
            <person name="Hemme C."/>
            <person name="Fields M.W."/>
            <person name="He Z."/>
            <person name="Zhou J."/>
            <person name="Richardson P."/>
        </authorList>
    </citation>
    <scope>NUCLEOTIDE SEQUENCE [LARGE SCALE GENOMIC DNA]</scope>
    <source>
        <strain evidence="4">ATCC 33223 / DSM 2355 / 39E</strain>
    </source>
</reference>
<dbReference type="InterPro" id="IPR019606">
    <property type="entry name" value="GerMN"/>
</dbReference>